<evidence type="ECO:0000256" key="1">
    <source>
        <dbReference type="SAM" id="SignalP"/>
    </source>
</evidence>
<proteinExistence type="predicted"/>
<dbReference type="eggNOG" id="ENOG502ZSA0">
    <property type="taxonomic scope" value="Bacteria"/>
</dbReference>
<name>A0A081P9S1_9BACL</name>
<protein>
    <submittedName>
        <fullName evidence="2">Uncharacterized protein</fullName>
    </submittedName>
</protein>
<evidence type="ECO:0000313" key="2">
    <source>
        <dbReference type="EMBL" id="KEQ27444.1"/>
    </source>
</evidence>
<reference evidence="2 3" key="1">
    <citation type="submission" date="2014-06" db="EMBL/GenBank/DDBJ databases">
        <title>Draft genome sequence of Paenibacillus sp. MSt1.</title>
        <authorList>
            <person name="Aw Y.K."/>
            <person name="Ong K.S."/>
            <person name="Gan H.M."/>
            <person name="Lee S.M."/>
        </authorList>
    </citation>
    <scope>NUCLEOTIDE SEQUENCE [LARGE SCALE GENOMIC DNA]</scope>
    <source>
        <strain evidence="2 3">MSt1</strain>
    </source>
</reference>
<keyword evidence="1" id="KW-0732">Signal</keyword>
<dbReference type="AlphaFoldDB" id="A0A081P9S1"/>
<dbReference type="EMBL" id="JNVM01000003">
    <property type="protein sequence ID" value="KEQ27444.1"/>
    <property type="molecule type" value="Genomic_DNA"/>
</dbReference>
<dbReference type="RefSeq" id="WP_036676205.1">
    <property type="nucleotide sequence ID" value="NZ_JNVM01000003.1"/>
</dbReference>
<dbReference type="OrthoDB" id="2640521at2"/>
<feature type="signal peptide" evidence="1">
    <location>
        <begin position="1"/>
        <end position="23"/>
    </location>
</feature>
<accession>A0A081P9S1</accession>
<dbReference type="Proteomes" id="UP000028123">
    <property type="component" value="Unassembled WGS sequence"/>
</dbReference>
<sequence length="238" mass="26980">MRKLKLVSVSLLLMSLLVPSAYAEPSSIPMDPNVSPAAITKNQATMSSDPSQEVCRYEPLSSGDRIKSCVGPWVWKTLNKKIEKYDSLPLTDQHKLISVAKGQKQKLAQPFTQSKKITSIEPNVTSAFELASIYSILTGKNSDTISETYDTSKEYDGPDPSSPYNPREYYTAVGYDEYKLDITLTYFWFMSLQYFVPILGVWVDKKIEHNEFHDDANLTHYLTIQLPKIVTYSVDVNR</sequence>
<comment type="caution">
    <text evidence="2">The sequence shown here is derived from an EMBL/GenBank/DDBJ whole genome shotgun (WGS) entry which is preliminary data.</text>
</comment>
<organism evidence="2 3">
    <name type="scientific">Paenibacillus tyrfis</name>
    <dbReference type="NCBI Taxonomy" id="1501230"/>
    <lineage>
        <taxon>Bacteria</taxon>
        <taxon>Bacillati</taxon>
        <taxon>Bacillota</taxon>
        <taxon>Bacilli</taxon>
        <taxon>Bacillales</taxon>
        <taxon>Paenibacillaceae</taxon>
        <taxon>Paenibacillus</taxon>
    </lineage>
</organism>
<feature type="chain" id="PRO_5001761568" evidence="1">
    <location>
        <begin position="24"/>
        <end position="238"/>
    </location>
</feature>
<evidence type="ECO:0000313" key="3">
    <source>
        <dbReference type="Proteomes" id="UP000028123"/>
    </source>
</evidence>
<keyword evidence="3" id="KW-1185">Reference proteome</keyword>
<gene>
    <name evidence="2" type="ORF">ET33_19555</name>
</gene>